<gene>
    <name evidence="11" type="primary">lolE</name>
    <name evidence="11" type="ORF">GPUN_0786</name>
</gene>
<keyword evidence="6 8" id="KW-1133">Transmembrane helix</keyword>
<keyword evidence="11" id="KW-0449">Lipoprotein</keyword>
<name>H5T9E4_9ALTE</name>
<feature type="transmembrane region" description="Helical" evidence="8">
    <location>
        <begin position="270"/>
        <end position="291"/>
    </location>
</feature>
<dbReference type="NCBIfam" id="TIGR02212">
    <property type="entry name" value="lolCE"/>
    <property type="match status" value="1"/>
</dbReference>
<dbReference type="OrthoDB" id="9808461at2"/>
<keyword evidence="4" id="KW-1003">Cell membrane</keyword>
<keyword evidence="5 8" id="KW-0812">Transmembrane</keyword>
<feature type="transmembrane region" description="Helical" evidence="8">
    <location>
        <begin position="330"/>
        <end position="355"/>
    </location>
</feature>
<evidence type="ECO:0000256" key="7">
    <source>
        <dbReference type="ARBA" id="ARBA00023136"/>
    </source>
</evidence>
<accession>H5T9E4</accession>
<dbReference type="GO" id="GO:0042953">
    <property type="term" value="P:lipoprotein transport"/>
    <property type="evidence" value="ECO:0007669"/>
    <property type="project" value="InterPro"/>
</dbReference>
<dbReference type="eggNOG" id="COG4591">
    <property type="taxonomic scope" value="Bacteria"/>
</dbReference>
<evidence type="ECO:0000313" key="11">
    <source>
        <dbReference type="EMBL" id="GAB54921.1"/>
    </source>
</evidence>
<dbReference type="GO" id="GO:0098797">
    <property type="term" value="C:plasma membrane protein complex"/>
    <property type="evidence" value="ECO:0007669"/>
    <property type="project" value="TreeGrafter"/>
</dbReference>
<evidence type="ECO:0000259" key="10">
    <source>
        <dbReference type="Pfam" id="PF12704"/>
    </source>
</evidence>
<dbReference type="InterPro" id="IPR025857">
    <property type="entry name" value="MacB_PCD"/>
</dbReference>
<evidence type="ECO:0000313" key="12">
    <source>
        <dbReference type="Proteomes" id="UP000053586"/>
    </source>
</evidence>
<dbReference type="GO" id="GO:0044874">
    <property type="term" value="P:lipoprotein localization to outer membrane"/>
    <property type="evidence" value="ECO:0007669"/>
    <property type="project" value="TreeGrafter"/>
</dbReference>
<organism evidence="11 12">
    <name type="scientific">Glaciecola punicea ACAM 611</name>
    <dbReference type="NCBI Taxonomy" id="1121923"/>
    <lineage>
        <taxon>Bacteria</taxon>
        <taxon>Pseudomonadati</taxon>
        <taxon>Pseudomonadota</taxon>
        <taxon>Gammaproteobacteria</taxon>
        <taxon>Alteromonadales</taxon>
        <taxon>Alteromonadaceae</taxon>
        <taxon>Glaciecola</taxon>
    </lineage>
</organism>
<evidence type="ECO:0000256" key="4">
    <source>
        <dbReference type="ARBA" id="ARBA00022475"/>
    </source>
</evidence>
<dbReference type="InterPro" id="IPR051447">
    <property type="entry name" value="Lipoprotein-release_system"/>
</dbReference>
<reference evidence="11 12" key="1">
    <citation type="journal article" date="2012" name="J. Bacteriol.">
        <title>Genome sequence of proteorhodopsin-containing sea ice bacterium Glaciecola punicea ACAM 611T.</title>
        <authorList>
            <person name="Qin Q.-L."/>
            <person name="Xie B.-B."/>
            <person name="Shu Y.-L."/>
            <person name="Rong J.-C."/>
            <person name="Zhao D.-L."/>
            <person name="Zhang X.-Y."/>
            <person name="Chen X.-L."/>
            <person name="Zhou B.-C."/>
            <person name="Zhanga Y.-Z."/>
        </authorList>
    </citation>
    <scope>NUCLEOTIDE SEQUENCE [LARGE SCALE GENOMIC DNA]</scope>
    <source>
        <strain evidence="11 12">ACAM 611</strain>
    </source>
</reference>
<dbReference type="PANTHER" id="PTHR30489">
    <property type="entry name" value="LIPOPROTEIN-RELEASING SYSTEM TRANSMEMBRANE PROTEIN LOLE"/>
    <property type="match status" value="1"/>
</dbReference>
<proteinExistence type="inferred from homology"/>
<feature type="domain" description="ABC3 transporter permease C-terminal" evidence="9">
    <location>
        <begin position="273"/>
        <end position="406"/>
    </location>
</feature>
<evidence type="ECO:0000256" key="3">
    <source>
        <dbReference type="ARBA" id="ARBA00022448"/>
    </source>
</evidence>
<dbReference type="EMBL" id="BAET01000007">
    <property type="protein sequence ID" value="GAB54921.1"/>
    <property type="molecule type" value="Genomic_DNA"/>
</dbReference>
<comment type="similarity">
    <text evidence="2">Belongs to the ABC-4 integral membrane protein family. LolC/E subfamily.</text>
</comment>
<protein>
    <submittedName>
        <fullName evidence="11">Lipoprotein-releasing system transmembrane protein lolE</fullName>
    </submittedName>
</protein>
<evidence type="ECO:0000256" key="6">
    <source>
        <dbReference type="ARBA" id="ARBA00022989"/>
    </source>
</evidence>
<comment type="subcellular location">
    <subcellularLocation>
        <location evidence="1">Cell membrane</location>
        <topology evidence="1">Multi-pass membrane protein</topology>
    </subcellularLocation>
</comment>
<comment type="caution">
    <text evidence="11">The sequence shown here is derived from an EMBL/GenBank/DDBJ whole genome shotgun (WGS) entry which is preliminary data.</text>
</comment>
<keyword evidence="3" id="KW-0813">Transport</keyword>
<dbReference type="InterPro" id="IPR011925">
    <property type="entry name" value="LolCE_TM"/>
</dbReference>
<dbReference type="InterPro" id="IPR003838">
    <property type="entry name" value="ABC3_permease_C"/>
</dbReference>
<dbReference type="STRING" id="56804.BAE46_00295"/>
<reference evidence="11 12" key="2">
    <citation type="journal article" date="2017" name="Antonie Van Leeuwenhoek">
        <title>Rhizobium rhizosphaerae sp. nov., a novel species isolated from rice rhizosphere.</title>
        <authorList>
            <person name="Zhao J.J."/>
            <person name="Zhang J."/>
            <person name="Zhang R.J."/>
            <person name="Zhang C.W."/>
            <person name="Yin H.Q."/>
            <person name="Zhang X.X."/>
        </authorList>
    </citation>
    <scope>NUCLEOTIDE SEQUENCE [LARGE SCALE GENOMIC DNA]</scope>
    <source>
        <strain evidence="11 12">ACAM 611</strain>
    </source>
</reference>
<evidence type="ECO:0000259" key="9">
    <source>
        <dbReference type="Pfam" id="PF02687"/>
    </source>
</evidence>
<keyword evidence="12" id="KW-1185">Reference proteome</keyword>
<dbReference type="Proteomes" id="UP000053586">
    <property type="component" value="Unassembled WGS sequence"/>
</dbReference>
<evidence type="ECO:0000256" key="1">
    <source>
        <dbReference type="ARBA" id="ARBA00004651"/>
    </source>
</evidence>
<dbReference type="RefSeq" id="WP_006003501.1">
    <property type="nucleotide sequence ID" value="NZ_BAET01000007.1"/>
</dbReference>
<feature type="transmembrane region" description="Helical" evidence="8">
    <location>
        <begin position="21"/>
        <end position="47"/>
    </location>
</feature>
<dbReference type="AlphaFoldDB" id="H5T9E4"/>
<evidence type="ECO:0000256" key="2">
    <source>
        <dbReference type="ARBA" id="ARBA00005236"/>
    </source>
</evidence>
<sequence>MNSFVFEIAKRLRQPNKQDSYISFVSASSTAGIGLGCAVLILLLSVMNGFEYELRNTLLSIVPHAEIFSINDRGLYPEKEFIDLLENDPKVDAVFLLNKASGLLQTGKKMKAVSVIGIDREYFMQKLIRMNNDEALFDQLSQVENGLLLGKTIIQDQGISVGDQIQLLLPSSTQNLSFAAPKSAWLEVVGELSAGGELNNQLGVVNNQYLATLLGFSDKVTHIEIKLKDPFDAHELVRKYGFNFSQAAFMSDWTRTNGHLYQDIQLIRTVVYIVLALVIAVACFNIVSALVMSVKEKSKEIAILKTIGATNTDIGSIFILKGLYHGLKGALVGTVVGVLLALYLPEIITLIEVVLGTQVFSGDIYFTGSIPSKLDWLDVVITVSLVIVISTIATLYPAKQAANVEPTANLH</sequence>
<evidence type="ECO:0000256" key="5">
    <source>
        <dbReference type="ARBA" id="ARBA00022692"/>
    </source>
</evidence>
<feature type="transmembrane region" description="Helical" evidence="8">
    <location>
        <begin position="376"/>
        <end position="396"/>
    </location>
</feature>
<dbReference type="PANTHER" id="PTHR30489:SF0">
    <property type="entry name" value="LIPOPROTEIN-RELEASING SYSTEM TRANSMEMBRANE PROTEIN LOLE"/>
    <property type="match status" value="1"/>
</dbReference>
<keyword evidence="7 8" id="KW-0472">Membrane</keyword>
<evidence type="ECO:0000256" key="8">
    <source>
        <dbReference type="SAM" id="Phobius"/>
    </source>
</evidence>
<dbReference type="Pfam" id="PF02687">
    <property type="entry name" value="FtsX"/>
    <property type="match status" value="1"/>
</dbReference>
<feature type="domain" description="MacB-like periplasmic core" evidence="10">
    <location>
        <begin position="29"/>
        <end position="236"/>
    </location>
</feature>
<dbReference type="Pfam" id="PF12704">
    <property type="entry name" value="MacB_PCD"/>
    <property type="match status" value="1"/>
</dbReference>